<sequence>MTPMRRFVSQSSFQDSRSLPFGQCPGFQIPTPFAAQSGPQHTPYLAQQEHGNQSRKQALSAIPQRLEVAAQVPEDHMNGAETGATDMPGLCSTNATRPLESQNPHGPDVEFLSSLDIPTFTTPPPGDQQMGCAGVPQNVPELQLPDSLRIDDMLPESAPISSTSNIEPRAVSSDDLFGDLNSGSIDDFAVDDDASDFGLPPVMSSDTSSSPSRKGVGSSDAGPELQPEILTPGTPAAQATPFLIEEKGTAEGVETSEAQESNSTKDLFVAAMEAAFEEEDHAGDAAADAANDVADVQTDDAWEDDNTRSLFMDE</sequence>
<evidence type="ECO:0000313" key="1">
    <source>
        <dbReference type="EMBL" id="KAK3077952.1"/>
    </source>
</evidence>
<protein>
    <submittedName>
        <fullName evidence="1">Uncharacterized protein</fullName>
    </submittedName>
</protein>
<evidence type="ECO:0000313" key="2">
    <source>
        <dbReference type="Proteomes" id="UP001186974"/>
    </source>
</evidence>
<name>A0ACC3DMZ6_9PEZI</name>
<organism evidence="1 2">
    <name type="scientific">Coniosporium uncinatum</name>
    <dbReference type="NCBI Taxonomy" id="93489"/>
    <lineage>
        <taxon>Eukaryota</taxon>
        <taxon>Fungi</taxon>
        <taxon>Dikarya</taxon>
        <taxon>Ascomycota</taxon>
        <taxon>Pezizomycotina</taxon>
        <taxon>Dothideomycetes</taxon>
        <taxon>Dothideomycetes incertae sedis</taxon>
        <taxon>Coniosporium</taxon>
    </lineage>
</organism>
<keyword evidence="2" id="KW-1185">Reference proteome</keyword>
<accession>A0ACC3DMZ6</accession>
<dbReference type="Proteomes" id="UP001186974">
    <property type="component" value="Unassembled WGS sequence"/>
</dbReference>
<comment type="caution">
    <text evidence="1">The sequence shown here is derived from an EMBL/GenBank/DDBJ whole genome shotgun (WGS) entry which is preliminary data.</text>
</comment>
<proteinExistence type="predicted"/>
<dbReference type="EMBL" id="JAWDJW010002342">
    <property type="protein sequence ID" value="KAK3077952.1"/>
    <property type="molecule type" value="Genomic_DNA"/>
</dbReference>
<reference evidence="1" key="1">
    <citation type="submission" date="2024-09" db="EMBL/GenBank/DDBJ databases">
        <title>Black Yeasts Isolated from many extreme environments.</title>
        <authorList>
            <person name="Coleine C."/>
            <person name="Stajich J.E."/>
            <person name="Selbmann L."/>
        </authorList>
    </citation>
    <scope>NUCLEOTIDE SEQUENCE</scope>
    <source>
        <strain evidence="1">CCFEE 5737</strain>
    </source>
</reference>
<gene>
    <name evidence="1" type="ORF">LTS18_008821</name>
</gene>